<dbReference type="InterPro" id="IPR024623">
    <property type="entry name" value="YtxH"/>
</dbReference>
<evidence type="ECO:0008006" key="3">
    <source>
        <dbReference type="Google" id="ProtNLM"/>
    </source>
</evidence>
<reference evidence="1 2" key="1">
    <citation type="journal article" date="2007" name="Int. J. Syst. Evol. Microbiol.">
        <title>Paenibacillus ginsengarvi sp. nov., isolated from soil from ginseng cultivation.</title>
        <authorList>
            <person name="Yoon M.H."/>
            <person name="Ten L.N."/>
            <person name="Im W.T."/>
        </authorList>
    </citation>
    <scope>NUCLEOTIDE SEQUENCE [LARGE SCALE GENOMIC DNA]</scope>
    <source>
        <strain evidence="1 2">KCTC 13059</strain>
    </source>
</reference>
<sequence length="97" mass="10047">MKITSGWKGVLLGGAAGATAALLLSPVSGKKLRQSLRKHADSALERGANAVQSVRDKTAELAGDLRDKAGELQQEVKDKAVQLADDAAEMAHKAAGK</sequence>
<comment type="caution">
    <text evidence="1">The sequence shown here is derived from an EMBL/GenBank/DDBJ whole genome shotgun (WGS) entry which is preliminary data.</text>
</comment>
<protein>
    <recommendedName>
        <fullName evidence="3">YtxH domain-containing protein</fullName>
    </recommendedName>
</protein>
<evidence type="ECO:0000313" key="2">
    <source>
        <dbReference type="Proteomes" id="UP000282311"/>
    </source>
</evidence>
<dbReference type="Pfam" id="PF12732">
    <property type="entry name" value="YtxH"/>
    <property type="match status" value="1"/>
</dbReference>
<dbReference type="EMBL" id="RBAH01000029">
    <property type="protein sequence ID" value="RKN71260.1"/>
    <property type="molecule type" value="Genomic_DNA"/>
</dbReference>
<organism evidence="1 2">
    <name type="scientific">Paenibacillus ginsengarvi</name>
    <dbReference type="NCBI Taxonomy" id="400777"/>
    <lineage>
        <taxon>Bacteria</taxon>
        <taxon>Bacillati</taxon>
        <taxon>Bacillota</taxon>
        <taxon>Bacilli</taxon>
        <taxon>Bacillales</taxon>
        <taxon>Paenibacillaceae</taxon>
        <taxon>Paenibacillus</taxon>
    </lineage>
</organism>
<dbReference type="PANTHER" id="PTHR35792:SF2">
    <property type="entry name" value="GENERAL STRESS PROTEIN"/>
    <property type="match status" value="1"/>
</dbReference>
<dbReference type="Proteomes" id="UP000282311">
    <property type="component" value="Unassembled WGS sequence"/>
</dbReference>
<accession>A0A3B0BEZ0</accession>
<dbReference type="PANTHER" id="PTHR35792">
    <property type="entry name" value="GENERAL STRESS PROTEIN"/>
    <property type="match status" value="1"/>
</dbReference>
<keyword evidence="2" id="KW-1185">Reference proteome</keyword>
<dbReference type="RefSeq" id="WP_120750894.1">
    <property type="nucleotide sequence ID" value="NZ_RBAH01000029.1"/>
</dbReference>
<dbReference type="AlphaFoldDB" id="A0A3B0BEZ0"/>
<gene>
    <name evidence="1" type="ORF">D7M11_29645</name>
</gene>
<proteinExistence type="predicted"/>
<name>A0A3B0BEZ0_9BACL</name>
<dbReference type="OrthoDB" id="9810874at2"/>
<dbReference type="InterPro" id="IPR052928">
    <property type="entry name" value="Desiccation-related_membrane"/>
</dbReference>
<evidence type="ECO:0000313" key="1">
    <source>
        <dbReference type="EMBL" id="RKN71260.1"/>
    </source>
</evidence>
<dbReference type="Gene3D" id="6.10.140.1430">
    <property type="match status" value="1"/>
</dbReference>